<dbReference type="EMBL" id="LAZR01023534">
    <property type="protein sequence ID" value="KKL78197.1"/>
    <property type="molecule type" value="Genomic_DNA"/>
</dbReference>
<sequence>MTTAEERIQDPDNRVDDLSDKLDRVERDLLSAVDGLERELHSVRDDLDRDIRNEESDREREDTALGDRIGRIEGGY</sequence>
<protein>
    <submittedName>
        <fullName evidence="2">Uncharacterized protein</fullName>
    </submittedName>
</protein>
<evidence type="ECO:0000313" key="2">
    <source>
        <dbReference type="EMBL" id="KKL78197.1"/>
    </source>
</evidence>
<organism evidence="2">
    <name type="scientific">marine sediment metagenome</name>
    <dbReference type="NCBI Taxonomy" id="412755"/>
    <lineage>
        <taxon>unclassified sequences</taxon>
        <taxon>metagenomes</taxon>
        <taxon>ecological metagenomes</taxon>
    </lineage>
</organism>
<evidence type="ECO:0000256" key="1">
    <source>
        <dbReference type="SAM" id="MobiDB-lite"/>
    </source>
</evidence>
<reference evidence="2" key="1">
    <citation type="journal article" date="2015" name="Nature">
        <title>Complex archaea that bridge the gap between prokaryotes and eukaryotes.</title>
        <authorList>
            <person name="Spang A."/>
            <person name="Saw J.H."/>
            <person name="Jorgensen S.L."/>
            <person name="Zaremba-Niedzwiedzka K."/>
            <person name="Martijn J."/>
            <person name="Lind A.E."/>
            <person name="van Eijk R."/>
            <person name="Schleper C."/>
            <person name="Guy L."/>
            <person name="Ettema T.J."/>
        </authorList>
    </citation>
    <scope>NUCLEOTIDE SEQUENCE</scope>
</reference>
<dbReference type="AlphaFoldDB" id="A0A0F9HST1"/>
<feature type="region of interest" description="Disordered" evidence="1">
    <location>
        <begin position="54"/>
        <end position="76"/>
    </location>
</feature>
<gene>
    <name evidence="2" type="ORF">LCGC14_2027250</name>
</gene>
<comment type="caution">
    <text evidence="2">The sequence shown here is derived from an EMBL/GenBank/DDBJ whole genome shotgun (WGS) entry which is preliminary data.</text>
</comment>
<accession>A0A0F9HST1</accession>
<proteinExistence type="predicted"/>
<name>A0A0F9HST1_9ZZZZ</name>